<organism evidence="2 3">
    <name type="scientific">Coleofasciculus chthonoplastes PCC 7420</name>
    <dbReference type="NCBI Taxonomy" id="118168"/>
    <lineage>
        <taxon>Bacteria</taxon>
        <taxon>Bacillati</taxon>
        <taxon>Cyanobacteriota</taxon>
        <taxon>Cyanophyceae</taxon>
        <taxon>Coleofasciculales</taxon>
        <taxon>Coleofasciculaceae</taxon>
        <taxon>Coleofasciculus</taxon>
    </lineage>
</organism>
<protein>
    <recommendedName>
        <fullName evidence="4">Lipoprotein</fullName>
    </recommendedName>
</protein>
<evidence type="ECO:0000256" key="1">
    <source>
        <dbReference type="SAM" id="SignalP"/>
    </source>
</evidence>
<feature type="signal peptide" evidence="1">
    <location>
        <begin position="1"/>
        <end position="21"/>
    </location>
</feature>
<sequence length="206" mass="22673">MKASNLISLIAMVIWGCQTSASVNSSPIPLTSQLNPKETPMTNPMRPTNSVSFIPGPPIQPSSQLLNWLNNETQTASGSRKLLRLPVVIHFQDSYRLALGDSFIGTSDKDLDQDTIFLSLSDAAMSISLLSTLRDICPKTVNSCAVWLEGYWGSLIDFDLPELSALREDQGENTKSPFSVLKVHELIQEQPGQNEKIRVFIESPSP</sequence>
<dbReference type="AlphaFoldDB" id="B4VKD3"/>
<dbReference type="HOGENOM" id="CLU_1335704_0_0_3"/>
<gene>
    <name evidence="2" type="ORF">MC7420_3041</name>
</gene>
<evidence type="ECO:0000313" key="2">
    <source>
        <dbReference type="EMBL" id="EDX77717.1"/>
    </source>
</evidence>
<accession>B4VKD3</accession>
<name>B4VKD3_9CYAN</name>
<dbReference type="STRING" id="118168.MC7420_3041"/>
<evidence type="ECO:0000313" key="3">
    <source>
        <dbReference type="Proteomes" id="UP000003835"/>
    </source>
</evidence>
<dbReference type="OrthoDB" id="9829552at2"/>
<dbReference type="eggNOG" id="ENOG5033V8X">
    <property type="taxonomic scope" value="Bacteria"/>
</dbReference>
<keyword evidence="1" id="KW-0732">Signal</keyword>
<reference evidence="2 3" key="1">
    <citation type="submission" date="2008-07" db="EMBL/GenBank/DDBJ databases">
        <authorList>
            <person name="Tandeau de Marsac N."/>
            <person name="Ferriera S."/>
            <person name="Johnson J."/>
            <person name="Kravitz S."/>
            <person name="Beeson K."/>
            <person name="Sutton G."/>
            <person name="Rogers Y.-H."/>
            <person name="Friedman R."/>
            <person name="Frazier M."/>
            <person name="Venter J.C."/>
        </authorList>
    </citation>
    <scope>NUCLEOTIDE SEQUENCE [LARGE SCALE GENOMIC DNA]</scope>
    <source>
        <strain evidence="2 3">PCC 7420</strain>
    </source>
</reference>
<feature type="chain" id="PRO_5002825580" description="Lipoprotein" evidence="1">
    <location>
        <begin position="22"/>
        <end position="206"/>
    </location>
</feature>
<proteinExistence type="predicted"/>
<dbReference type="Proteomes" id="UP000003835">
    <property type="component" value="Unassembled WGS sequence"/>
</dbReference>
<evidence type="ECO:0008006" key="4">
    <source>
        <dbReference type="Google" id="ProtNLM"/>
    </source>
</evidence>
<keyword evidence="3" id="KW-1185">Reference proteome</keyword>
<dbReference type="EMBL" id="DS989843">
    <property type="protein sequence ID" value="EDX77717.1"/>
    <property type="molecule type" value="Genomic_DNA"/>
</dbReference>
<dbReference type="RefSeq" id="WP_006098978.1">
    <property type="nucleotide sequence ID" value="NZ_DS989843.1"/>
</dbReference>